<keyword evidence="1" id="KW-0812">Transmembrane</keyword>
<comment type="caution">
    <text evidence="2">The sequence shown here is derived from an EMBL/GenBank/DDBJ whole genome shotgun (WGS) entry which is preliminary data.</text>
</comment>
<protein>
    <submittedName>
        <fullName evidence="2">Uncharacterized protein</fullName>
    </submittedName>
</protein>
<evidence type="ECO:0000313" key="2">
    <source>
        <dbReference type="EMBL" id="MBP2181716.1"/>
    </source>
</evidence>
<feature type="transmembrane region" description="Helical" evidence="1">
    <location>
        <begin position="128"/>
        <end position="147"/>
    </location>
</feature>
<gene>
    <name evidence="2" type="ORF">JOM49_003242</name>
</gene>
<evidence type="ECO:0000256" key="1">
    <source>
        <dbReference type="SAM" id="Phobius"/>
    </source>
</evidence>
<feature type="transmembrane region" description="Helical" evidence="1">
    <location>
        <begin position="56"/>
        <end position="74"/>
    </location>
</feature>
<proteinExistence type="predicted"/>
<sequence>MTVIGQRRLTLVAVLGMAWWFFGNLYEAVVLSPNWVQDSPAQFTRLHEFFVNTGPTLYFVPVAQLAILLIWVLWWRNRDDELKRDYRRAGVASVANVALSAYVIAVLVRRMFGEDYLSADLTATAWQWNALNLVRMVLTAVTGYYLFSAFRKLDRRAA</sequence>
<keyword evidence="1" id="KW-1133">Transmembrane helix</keyword>
<evidence type="ECO:0000313" key="3">
    <source>
        <dbReference type="Proteomes" id="UP000741013"/>
    </source>
</evidence>
<feature type="transmembrane region" description="Helical" evidence="1">
    <location>
        <begin position="86"/>
        <end position="108"/>
    </location>
</feature>
<dbReference type="Proteomes" id="UP000741013">
    <property type="component" value="Unassembled WGS sequence"/>
</dbReference>
<feature type="transmembrane region" description="Helical" evidence="1">
    <location>
        <begin position="12"/>
        <end position="36"/>
    </location>
</feature>
<dbReference type="EMBL" id="JAGGMS010000001">
    <property type="protein sequence ID" value="MBP2181716.1"/>
    <property type="molecule type" value="Genomic_DNA"/>
</dbReference>
<keyword evidence="3" id="KW-1185">Reference proteome</keyword>
<organism evidence="2 3">
    <name type="scientific">Amycolatopsis magusensis</name>
    <dbReference type="NCBI Taxonomy" id="882444"/>
    <lineage>
        <taxon>Bacteria</taxon>
        <taxon>Bacillati</taxon>
        <taxon>Actinomycetota</taxon>
        <taxon>Actinomycetes</taxon>
        <taxon>Pseudonocardiales</taxon>
        <taxon>Pseudonocardiaceae</taxon>
        <taxon>Amycolatopsis</taxon>
    </lineage>
</organism>
<keyword evidence="1" id="KW-0472">Membrane</keyword>
<name>A0ABS4PQM2_9PSEU</name>
<dbReference type="RefSeq" id="WP_209665102.1">
    <property type="nucleotide sequence ID" value="NZ_JAGGMS010000001.1"/>
</dbReference>
<accession>A0ABS4PQM2</accession>
<reference evidence="2 3" key="1">
    <citation type="submission" date="2021-03" db="EMBL/GenBank/DDBJ databases">
        <title>Sequencing the genomes of 1000 actinobacteria strains.</title>
        <authorList>
            <person name="Klenk H.-P."/>
        </authorList>
    </citation>
    <scope>NUCLEOTIDE SEQUENCE [LARGE SCALE GENOMIC DNA]</scope>
    <source>
        <strain evidence="2 3">DSM 45510</strain>
    </source>
</reference>